<dbReference type="Proteomes" id="UP000800097">
    <property type="component" value="Unassembled WGS sequence"/>
</dbReference>
<reference evidence="8" key="1">
    <citation type="journal article" date="2020" name="Stud. Mycol.">
        <title>101 Dothideomycetes genomes: a test case for predicting lifestyles and emergence of pathogens.</title>
        <authorList>
            <person name="Haridas S."/>
            <person name="Albert R."/>
            <person name="Binder M."/>
            <person name="Bloem J."/>
            <person name="Labutti K."/>
            <person name="Salamov A."/>
            <person name="Andreopoulos B."/>
            <person name="Baker S."/>
            <person name="Barry K."/>
            <person name="Bills G."/>
            <person name="Bluhm B."/>
            <person name="Cannon C."/>
            <person name="Castanera R."/>
            <person name="Culley D."/>
            <person name="Daum C."/>
            <person name="Ezra D."/>
            <person name="Gonzalez J."/>
            <person name="Henrissat B."/>
            <person name="Kuo A."/>
            <person name="Liang C."/>
            <person name="Lipzen A."/>
            <person name="Lutzoni F."/>
            <person name="Magnuson J."/>
            <person name="Mondo S."/>
            <person name="Nolan M."/>
            <person name="Ohm R."/>
            <person name="Pangilinan J."/>
            <person name="Park H.-J."/>
            <person name="Ramirez L."/>
            <person name="Alfaro M."/>
            <person name="Sun H."/>
            <person name="Tritt A."/>
            <person name="Yoshinaga Y."/>
            <person name="Zwiers L.-H."/>
            <person name="Turgeon B."/>
            <person name="Goodwin S."/>
            <person name="Spatafora J."/>
            <person name="Crous P."/>
            <person name="Grigoriev I."/>
        </authorList>
    </citation>
    <scope>NUCLEOTIDE SEQUENCE</scope>
    <source>
        <strain evidence="8">CBS 379.55</strain>
    </source>
</reference>
<dbReference type="InterPro" id="IPR052337">
    <property type="entry name" value="SAT4-like"/>
</dbReference>
<comment type="subcellular location">
    <subcellularLocation>
        <location evidence="1">Membrane</location>
        <topology evidence="1">Multi-pass membrane protein</topology>
    </subcellularLocation>
</comment>
<evidence type="ECO:0000256" key="4">
    <source>
        <dbReference type="ARBA" id="ARBA00023136"/>
    </source>
</evidence>
<name>A0A6A6JJG2_WESOR</name>
<sequence>MDVASQRNMLYTVYFTYFLCSKSFSATFATCCLGLVVAMKHHSPELVLGLGVGCMVIPCVFTGLRMWAKRLGKGCLSWDDYFAVGALAITITTCGTQIVATVHGRLGKHQIVHANGQPVLDDPEFLVYEHTKFIQTILITVGLGCIKASILLFYNGIFSRIRSFRIAVHIMLGIVAAWVISHTFANIFLCWPVTVLIEPYFGNKCINAGEIWLSNLYTDIIVDVAILIMPIPMVLRLQLPWAQKLGIIGVFMLGTLVCATSVTRAVVLTKMMGEYLINYNDLMYWTAPAFFWSNIELSLAVVCASLPP</sequence>
<evidence type="ECO:0000256" key="1">
    <source>
        <dbReference type="ARBA" id="ARBA00004141"/>
    </source>
</evidence>
<feature type="domain" description="Rhodopsin" evidence="7">
    <location>
        <begin position="64"/>
        <end position="307"/>
    </location>
</feature>
<evidence type="ECO:0000313" key="9">
    <source>
        <dbReference type="Proteomes" id="UP000800097"/>
    </source>
</evidence>
<evidence type="ECO:0000259" key="7">
    <source>
        <dbReference type="Pfam" id="PF20684"/>
    </source>
</evidence>
<keyword evidence="4 6" id="KW-0472">Membrane</keyword>
<dbReference type="RefSeq" id="XP_033654141.1">
    <property type="nucleotide sequence ID" value="XM_033800486.1"/>
</dbReference>
<feature type="transmembrane region" description="Helical" evidence="6">
    <location>
        <begin position="133"/>
        <end position="154"/>
    </location>
</feature>
<evidence type="ECO:0000256" key="5">
    <source>
        <dbReference type="ARBA" id="ARBA00038359"/>
    </source>
</evidence>
<dbReference type="InterPro" id="IPR049326">
    <property type="entry name" value="Rhodopsin_dom_fungi"/>
</dbReference>
<dbReference type="EMBL" id="ML986493">
    <property type="protein sequence ID" value="KAF2276602.1"/>
    <property type="molecule type" value="Genomic_DNA"/>
</dbReference>
<comment type="similarity">
    <text evidence="5">Belongs to the SAT4 family.</text>
</comment>
<feature type="transmembrane region" description="Helical" evidence="6">
    <location>
        <begin position="12"/>
        <end position="40"/>
    </location>
</feature>
<feature type="transmembrane region" description="Helical" evidence="6">
    <location>
        <begin position="166"/>
        <end position="196"/>
    </location>
</feature>
<dbReference type="PANTHER" id="PTHR33048:SF134">
    <property type="entry name" value="INTEGRAL MEMBRANE PROTEIN"/>
    <property type="match status" value="1"/>
</dbReference>
<feature type="transmembrane region" description="Helical" evidence="6">
    <location>
        <begin position="80"/>
        <end position="100"/>
    </location>
</feature>
<evidence type="ECO:0000256" key="6">
    <source>
        <dbReference type="SAM" id="Phobius"/>
    </source>
</evidence>
<dbReference type="GeneID" id="54553661"/>
<protein>
    <recommendedName>
        <fullName evidence="7">Rhodopsin domain-containing protein</fullName>
    </recommendedName>
</protein>
<accession>A0A6A6JJG2</accession>
<organism evidence="8 9">
    <name type="scientific">Westerdykella ornata</name>
    <dbReference type="NCBI Taxonomy" id="318751"/>
    <lineage>
        <taxon>Eukaryota</taxon>
        <taxon>Fungi</taxon>
        <taxon>Dikarya</taxon>
        <taxon>Ascomycota</taxon>
        <taxon>Pezizomycotina</taxon>
        <taxon>Dothideomycetes</taxon>
        <taxon>Pleosporomycetidae</taxon>
        <taxon>Pleosporales</taxon>
        <taxon>Sporormiaceae</taxon>
        <taxon>Westerdykella</taxon>
    </lineage>
</organism>
<evidence type="ECO:0000256" key="3">
    <source>
        <dbReference type="ARBA" id="ARBA00022989"/>
    </source>
</evidence>
<evidence type="ECO:0000256" key="2">
    <source>
        <dbReference type="ARBA" id="ARBA00022692"/>
    </source>
</evidence>
<keyword evidence="2 6" id="KW-0812">Transmembrane</keyword>
<keyword evidence="9" id="KW-1185">Reference proteome</keyword>
<dbReference type="AlphaFoldDB" id="A0A6A6JJG2"/>
<proteinExistence type="inferred from homology"/>
<feature type="transmembrane region" description="Helical" evidence="6">
    <location>
        <begin position="287"/>
        <end position="306"/>
    </location>
</feature>
<dbReference type="Pfam" id="PF20684">
    <property type="entry name" value="Fung_rhodopsin"/>
    <property type="match status" value="1"/>
</dbReference>
<evidence type="ECO:0000313" key="8">
    <source>
        <dbReference type="EMBL" id="KAF2276602.1"/>
    </source>
</evidence>
<gene>
    <name evidence="8" type="ORF">EI97DRAFT_45390</name>
</gene>
<dbReference type="OrthoDB" id="5391602at2759"/>
<dbReference type="GO" id="GO:0016020">
    <property type="term" value="C:membrane"/>
    <property type="evidence" value="ECO:0007669"/>
    <property type="project" value="UniProtKB-SubCell"/>
</dbReference>
<keyword evidence="3 6" id="KW-1133">Transmembrane helix</keyword>
<feature type="transmembrane region" description="Helical" evidence="6">
    <location>
        <begin position="247"/>
        <end position="267"/>
    </location>
</feature>
<feature type="transmembrane region" description="Helical" evidence="6">
    <location>
        <begin position="216"/>
        <end position="235"/>
    </location>
</feature>
<dbReference type="PANTHER" id="PTHR33048">
    <property type="entry name" value="PTH11-LIKE INTEGRAL MEMBRANE PROTEIN (AFU_ORTHOLOGUE AFUA_5G11245)"/>
    <property type="match status" value="1"/>
</dbReference>
<feature type="transmembrane region" description="Helical" evidence="6">
    <location>
        <begin position="46"/>
        <end position="68"/>
    </location>
</feature>